<dbReference type="Proteomes" id="UP000183788">
    <property type="component" value="Unassembled WGS sequence"/>
</dbReference>
<keyword evidence="4" id="KW-1185">Reference proteome</keyword>
<dbReference type="AlphaFoldDB" id="A0A1K1QMT5"/>
<accession>A0A1K1QMT5</accession>
<organism evidence="1 3">
    <name type="scientific">Chitinophaga sancti</name>
    <dbReference type="NCBI Taxonomy" id="1004"/>
    <lineage>
        <taxon>Bacteria</taxon>
        <taxon>Pseudomonadati</taxon>
        <taxon>Bacteroidota</taxon>
        <taxon>Chitinophagia</taxon>
        <taxon>Chitinophagales</taxon>
        <taxon>Chitinophagaceae</taxon>
        <taxon>Chitinophaga</taxon>
    </lineage>
</organism>
<name>A0A1K1QMT5_9BACT</name>
<evidence type="ECO:0000313" key="1">
    <source>
        <dbReference type="EMBL" id="SFW60939.1"/>
    </source>
</evidence>
<dbReference type="EMBL" id="FPIZ01000008">
    <property type="protein sequence ID" value="SFW60939.1"/>
    <property type="molecule type" value="Genomic_DNA"/>
</dbReference>
<evidence type="ECO:0000313" key="3">
    <source>
        <dbReference type="Proteomes" id="UP000183788"/>
    </source>
</evidence>
<proteinExistence type="predicted"/>
<dbReference type="RefSeq" id="WP_072361345.1">
    <property type="nucleotide sequence ID" value="NZ_CBHWAX010000105.1"/>
</dbReference>
<protein>
    <submittedName>
        <fullName evidence="1">Uncharacterized protein</fullName>
    </submittedName>
</protein>
<dbReference type="Proteomes" id="UP001326715">
    <property type="component" value="Chromosome"/>
</dbReference>
<evidence type="ECO:0000313" key="2">
    <source>
        <dbReference type="EMBL" id="WQG89264.1"/>
    </source>
</evidence>
<evidence type="ECO:0000313" key="4">
    <source>
        <dbReference type="Proteomes" id="UP001326715"/>
    </source>
</evidence>
<dbReference type="EMBL" id="CP140154">
    <property type="protein sequence ID" value="WQG89264.1"/>
    <property type="molecule type" value="Genomic_DNA"/>
</dbReference>
<gene>
    <name evidence="1" type="ORF">SAMN05661012_02923</name>
    <name evidence="2" type="ORF">SR876_30500</name>
</gene>
<dbReference type="OrthoDB" id="673502at2"/>
<reference evidence="2 4" key="2">
    <citation type="submission" date="2023-11" db="EMBL/GenBank/DDBJ databases">
        <title>MicrobeMod: A computational toolkit for identifying prokaryotic methylation and restriction-modification with nanopore sequencing.</title>
        <authorList>
            <person name="Crits-Christoph A."/>
            <person name="Kang S.C."/>
            <person name="Lee H."/>
            <person name="Ostrov N."/>
        </authorList>
    </citation>
    <scope>NUCLEOTIDE SEQUENCE [LARGE SCALE GENOMIC DNA]</scope>
    <source>
        <strain evidence="2 4">ATCC 23090</strain>
    </source>
</reference>
<dbReference type="STRING" id="1004.SAMN05661012_02923"/>
<sequence length="91" mass="10328">MKMNNTDTVRMAEIKLYFLDPPYTFRIHSYAAPQLDEVFTILGKYGTCSTSIMDSLLVLRNSFAEAEGNADKTRRVMKDIAGVMNGLNRMK</sequence>
<reference evidence="1 3" key="1">
    <citation type="submission" date="2016-11" db="EMBL/GenBank/DDBJ databases">
        <authorList>
            <person name="Jaros S."/>
            <person name="Januszkiewicz K."/>
            <person name="Wedrychowicz H."/>
        </authorList>
    </citation>
    <scope>NUCLEOTIDE SEQUENCE [LARGE SCALE GENOMIC DNA]</scope>
    <source>
        <strain evidence="1 3">DSM 784</strain>
    </source>
</reference>